<name>A0AAU7DN45_9BACT</name>
<dbReference type="RefSeq" id="WP_348264039.1">
    <property type="nucleotide sequence ID" value="NZ_CP121196.1"/>
</dbReference>
<dbReference type="GO" id="GO:0020037">
    <property type="term" value="F:heme binding"/>
    <property type="evidence" value="ECO:0007669"/>
    <property type="project" value="InterPro"/>
</dbReference>
<feature type="domain" description="Cytochrome c" evidence="5">
    <location>
        <begin position="64"/>
        <end position="152"/>
    </location>
</feature>
<sequence>MIRWILISVLIFVLGLSVWPLFIVAHGMKAQRPGVIEDRVMLRMKHNLFVGNRSQRNPIRLSPETLADGKEAFSHYCVACHGMDGQNTGVPFADRMSPPVPSLASAEIQSYTDGQLKWVIDNGIWPSGMPGSKGTLSDEEIWSIVIYLRHLPPAGTAGEPEMYSH</sequence>
<evidence type="ECO:0000256" key="2">
    <source>
        <dbReference type="ARBA" id="ARBA00022723"/>
    </source>
</evidence>
<keyword evidence="3 4" id="KW-0408">Iron</keyword>
<gene>
    <name evidence="6" type="ORF">P8935_05775</name>
</gene>
<dbReference type="GO" id="GO:0009055">
    <property type="term" value="F:electron transfer activity"/>
    <property type="evidence" value="ECO:0007669"/>
    <property type="project" value="InterPro"/>
</dbReference>
<accession>A0AAU7DN45</accession>
<evidence type="ECO:0000256" key="1">
    <source>
        <dbReference type="ARBA" id="ARBA00022617"/>
    </source>
</evidence>
<dbReference type="PANTHER" id="PTHR40394:SF2">
    <property type="entry name" value="QUINOL:CYTOCHROME C OXIDOREDUCTASE MEMBRANE PROTEIN"/>
    <property type="match status" value="1"/>
</dbReference>
<evidence type="ECO:0000259" key="5">
    <source>
        <dbReference type="PROSITE" id="PS51007"/>
    </source>
</evidence>
<dbReference type="AlphaFoldDB" id="A0AAU7DN45"/>
<keyword evidence="2 4" id="KW-0479">Metal-binding</keyword>
<proteinExistence type="predicted"/>
<evidence type="ECO:0000256" key="4">
    <source>
        <dbReference type="PROSITE-ProRule" id="PRU00433"/>
    </source>
</evidence>
<protein>
    <submittedName>
        <fullName evidence="6">Cytochrome c</fullName>
    </submittedName>
</protein>
<dbReference type="InterPro" id="IPR036909">
    <property type="entry name" value="Cyt_c-like_dom_sf"/>
</dbReference>
<evidence type="ECO:0000313" key="6">
    <source>
        <dbReference type="EMBL" id="XBH18821.1"/>
    </source>
</evidence>
<dbReference type="EMBL" id="CP121196">
    <property type="protein sequence ID" value="XBH18821.1"/>
    <property type="molecule type" value="Genomic_DNA"/>
</dbReference>
<organism evidence="6">
    <name type="scientific">Telmatobacter sp. DSM 110680</name>
    <dbReference type="NCBI Taxonomy" id="3036704"/>
    <lineage>
        <taxon>Bacteria</taxon>
        <taxon>Pseudomonadati</taxon>
        <taxon>Acidobacteriota</taxon>
        <taxon>Terriglobia</taxon>
        <taxon>Terriglobales</taxon>
        <taxon>Acidobacteriaceae</taxon>
        <taxon>Telmatobacter</taxon>
    </lineage>
</organism>
<evidence type="ECO:0000256" key="3">
    <source>
        <dbReference type="ARBA" id="ARBA00023004"/>
    </source>
</evidence>
<dbReference type="SUPFAM" id="SSF46626">
    <property type="entry name" value="Cytochrome c"/>
    <property type="match status" value="1"/>
</dbReference>
<reference evidence="6" key="1">
    <citation type="submission" date="2023-03" db="EMBL/GenBank/DDBJ databases">
        <title>Edaphobacter sp.</title>
        <authorList>
            <person name="Huber K.J."/>
            <person name="Papendorf J."/>
            <person name="Pilke C."/>
            <person name="Bunk B."/>
            <person name="Sproeer C."/>
            <person name="Pester M."/>
        </authorList>
    </citation>
    <scope>NUCLEOTIDE SEQUENCE</scope>
    <source>
        <strain evidence="6">DSM 110680</strain>
    </source>
</reference>
<dbReference type="PANTHER" id="PTHR40394">
    <property type="entry name" value="LIPOPROTEIN-RELATED"/>
    <property type="match status" value="1"/>
</dbReference>
<dbReference type="PROSITE" id="PS51007">
    <property type="entry name" value="CYTC"/>
    <property type="match status" value="1"/>
</dbReference>
<keyword evidence="1 4" id="KW-0349">Heme</keyword>
<dbReference type="GO" id="GO:0046872">
    <property type="term" value="F:metal ion binding"/>
    <property type="evidence" value="ECO:0007669"/>
    <property type="project" value="UniProtKB-KW"/>
</dbReference>
<dbReference type="Gene3D" id="1.10.760.10">
    <property type="entry name" value="Cytochrome c-like domain"/>
    <property type="match status" value="1"/>
</dbReference>
<dbReference type="Pfam" id="PF13442">
    <property type="entry name" value="Cytochrome_CBB3"/>
    <property type="match status" value="1"/>
</dbReference>
<dbReference type="InterPro" id="IPR009056">
    <property type="entry name" value="Cyt_c-like_dom"/>
</dbReference>